<dbReference type="AlphaFoldDB" id="A0A699YUB7"/>
<proteinExistence type="predicted"/>
<sequence>MAESASLKSGPPNSDVLACKTVTCDRLLREQADGCSPARHGLSADSSSGNQQRIRLWSTGWIFRIHHSKPKQVFSASAAAPLSRSPSTTDPSCPQYLPAAHPSRLSCLPTTSQHLRTSLLPDMPRDKSHKIASRANGAKAQAHHEATVAHATLTDELLRSQELYS</sequence>
<organism evidence="1 2">
    <name type="scientific">Haematococcus lacustris</name>
    <name type="common">Green alga</name>
    <name type="synonym">Haematococcus pluvialis</name>
    <dbReference type="NCBI Taxonomy" id="44745"/>
    <lineage>
        <taxon>Eukaryota</taxon>
        <taxon>Viridiplantae</taxon>
        <taxon>Chlorophyta</taxon>
        <taxon>core chlorophytes</taxon>
        <taxon>Chlorophyceae</taxon>
        <taxon>CS clade</taxon>
        <taxon>Chlamydomonadales</taxon>
        <taxon>Haematococcaceae</taxon>
        <taxon>Haematococcus</taxon>
    </lineage>
</organism>
<dbReference type="Proteomes" id="UP000485058">
    <property type="component" value="Unassembled WGS sequence"/>
</dbReference>
<evidence type="ECO:0000313" key="1">
    <source>
        <dbReference type="EMBL" id="GFH10384.1"/>
    </source>
</evidence>
<keyword evidence="2" id="KW-1185">Reference proteome</keyword>
<comment type="caution">
    <text evidence="1">The sequence shown here is derived from an EMBL/GenBank/DDBJ whole genome shotgun (WGS) entry which is preliminary data.</text>
</comment>
<gene>
    <name evidence="1" type="ORF">HaLaN_05687</name>
</gene>
<reference evidence="1 2" key="1">
    <citation type="submission" date="2020-02" db="EMBL/GenBank/DDBJ databases">
        <title>Draft genome sequence of Haematococcus lacustris strain NIES-144.</title>
        <authorList>
            <person name="Morimoto D."/>
            <person name="Nakagawa S."/>
            <person name="Yoshida T."/>
            <person name="Sawayama S."/>
        </authorList>
    </citation>
    <scope>NUCLEOTIDE SEQUENCE [LARGE SCALE GENOMIC DNA]</scope>
    <source>
        <strain evidence="1 2">NIES-144</strain>
    </source>
</reference>
<evidence type="ECO:0000313" key="2">
    <source>
        <dbReference type="Proteomes" id="UP000485058"/>
    </source>
</evidence>
<protein>
    <submittedName>
        <fullName evidence="1">Uncharacterized protein</fullName>
    </submittedName>
</protein>
<accession>A0A699YUB7</accession>
<name>A0A699YUB7_HAELA</name>
<dbReference type="EMBL" id="BLLF01000311">
    <property type="protein sequence ID" value="GFH10384.1"/>
    <property type="molecule type" value="Genomic_DNA"/>
</dbReference>